<dbReference type="CDD" id="cd16031">
    <property type="entry name" value="G6S_like"/>
    <property type="match status" value="1"/>
</dbReference>
<evidence type="ECO:0000256" key="5">
    <source>
        <dbReference type="SAM" id="MobiDB-lite"/>
    </source>
</evidence>
<dbReference type="AlphaFoldDB" id="A0A517ZAV5"/>
<organism evidence="8 9">
    <name type="scientific">Maioricimonas rarisocia</name>
    <dbReference type="NCBI Taxonomy" id="2528026"/>
    <lineage>
        <taxon>Bacteria</taxon>
        <taxon>Pseudomonadati</taxon>
        <taxon>Planctomycetota</taxon>
        <taxon>Planctomycetia</taxon>
        <taxon>Planctomycetales</taxon>
        <taxon>Planctomycetaceae</taxon>
        <taxon>Maioricimonas</taxon>
    </lineage>
</organism>
<dbReference type="EC" id="3.1.6.1" evidence="8"/>
<dbReference type="RefSeq" id="WP_197443601.1">
    <property type="nucleotide sequence ID" value="NZ_CP036275.1"/>
</dbReference>
<reference evidence="8 9" key="1">
    <citation type="submission" date="2019-02" db="EMBL/GenBank/DDBJ databases">
        <title>Deep-cultivation of Planctomycetes and their phenomic and genomic characterization uncovers novel biology.</title>
        <authorList>
            <person name="Wiegand S."/>
            <person name="Jogler M."/>
            <person name="Boedeker C."/>
            <person name="Pinto D."/>
            <person name="Vollmers J."/>
            <person name="Rivas-Marin E."/>
            <person name="Kohn T."/>
            <person name="Peeters S.H."/>
            <person name="Heuer A."/>
            <person name="Rast P."/>
            <person name="Oberbeckmann S."/>
            <person name="Bunk B."/>
            <person name="Jeske O."/>
            <person name="Meyerdierks A."/>
            <person name="Storesund J.E."/>
            <person name="Kallscheuer N."/>
            <person name="Luecker S."/>
            <person name="Lage O.M."/>
            <person name="Pohl T."/>
            <person name="Merkel B.J."/>
            <person name="Hornburger P."/>
            <person name="Mueller R.-W."/>
            <person name="Bruemmer F."/>
            <person name="Labrenz M."/>
            <person name="Spormann A.M."/>
            <person name="Op den Camp H."/>
            <person name="Overmann J."/>
            <person name="Amann R."/>
            <person name="Jetten M.S.M."/>
            <person name="Mascher T."/>
            <person name="Medema M.H."/>
            <person name="Devos D.P."/>
            <person name="Kaster A.-K."/>
            <person name="Ovreas L."/>
            <person name="Rohde M."/>
            <person name="Galperin M.Y."/>
            <person name="Jogler C."/>
        </authorList>
    </citation>
    <scope>NUCLEOTIDE SEQUENCE [LARGE SCALE GENOMIC DNA]</scope>
    <source>
        <strain evidence="8 9">Mal4</strain>
    </source>
</reference>
<dbReference type="PROSITE" id="PS00523">
    <property type="entry name" value="SULFATASE_1"/>
    <property type="match status" value="1"/>
</dbReference>
<feature type="signal peptide" evidence="6">
    <location>
        <begin position="1"/>
        <end position="23"/>
    </location>
</feature>
<sequence length="522" mass="59802" precursor="true">MNRFTSTLPGLVSALVLATTATADVVPVPESVRPERIEGATPRNVVFILSDDHRYDAMSFMGHPFAKTPHMDAMAKNGAHLKNAFVTTSLCSPSRASILTGLYTFRHRVIDNQRLVPEGTLFFPQYLQQAGYTTGFIGKWHMGHASDEPRPGFDYWFSFRGQGNYYPPNDRYTLNDNGKRVPQDGYITRHLTEKAVEFLEQQADSDRPFFLYLSHKAVHGPFTPEPKYRDTLADEPFELPPSSERHTNNLGNRPRWLLDQRNSWHGMDFPLHSGESVEALYKSYCEALRSVDDSIGAVMEQLKKMGIHDDTLVIYMGDNGYMFGEYGLIDKRVAYETSSRVPMLMQCPAIIEGETVVDEVVANIDIAPTVMQAMGLKKPPHMDGQSFLPLAQGRSVPWRDYFLYVYYWEQNYPQTPTHFSLRGDRFKYTTYYGLWDTDELFDIQADPMEQKNLIHEPKYAKTAKEMQDRLYTMMEELGGMQIPLNPPRGRQQNKRLRDRGGVEAADFPEAFIVDEPLRKELK</sequence>
<dbReference type="InterPro" id="IPR024607">
    <property type="entry name" value="Sulfatase_CS"/>
</dbReference>
<dbReference type="KEGG" id="mri:Mal4_39060"/>
<evidence type="ECO:0000313" key="8">
    <source>
        <dbReference type="EMBL" id="QDU39561.1"/>
    </source>
</evidence>
<evidence type="ECO:0000256" key="1">
    <source>
        <dbReference type="ARBA" id="ARBA00008779"/>
    </source>
</evidence>
<dbReference type="EMBL" id="CP036275">
    <property type="protein sequence ID" value="QDU39561.1"/>
    <property type="molecule type" value="Genomic_DNA"/>
</dbReference>
<evidence type="ECO:0000256" key="3">
    <source>
        <dbReference type="ARBA" id="ARBA00022801"/>
    </source>
</evidence>
<dbReference type="Gene3D" id="3.40.720.10">
    <property type="entry name" value="Alkaline Phosphatase, subunit A"/>
    <property type="match status" value="1"/>
</dbReference>
<comment type="similarity">
    <text evidence="1">Belongs to the sulfatase family.</text>
</comment>
<dbReference type="Pfam" id="PF00884">
    <property type="entry name" value="Sulfatase"/>
    <property type="match status" value="1"/>
</dbReference>
<keyword evidence="4" id="KW-0325">Glycoprotein</keyword>
<keyword evidence="9" id="KW-1185">Reference proteome</keyword>
<dbReference type="Proteomes" id="UP000320496">
    <property type="component" value="Chromosome"/>
</dbReference>
<evidence type="ECO:0000256" key="4">
    <source>
        <dbReference type="ARBA" id="ARBA00023180"/>
    </source>
</evidence>
<proteinExistence type="inferred from homology"/>
<keyword evidence="3 8" id="KW-0378">Hydrolase</keyword>
<dbReference type="SUPFAM" id="SSF53649">
    <property type="entry name" value="Alkaline phosphatase-like"/>
    <property type="match status" value="1"/>
</dbReference>
<keyword evidence="2 6" id="KW-0732">Signal</keyword>
<evidence type="ECO:0000256" key="2">
    <source>
        <dbReference type="ARBA" id="ARBA00022729"/>
    </source>
</evidence>
<feature type="chain" id="PRO_5022187083" evidence="6">
    <location>
        <begin position="24"/>
        <end position="522"/>
    </location>
</feature>
<dbReference type="PANTHER" id="PTHR43108">
    <property type="entry name" value="N-ACETYLGLUCOSAMINE-6-SULFATASE FAMILY MEMBER"/>
    <property type="match status" value="1"/>
</dbReference>
<feature type="domain" description="Sulfatase N-terminal" evidence="7">
    <location>
        <begin position="43"/>
        <end position="375"/>
    </location>
</feature>
<dbReference type="PROSITE" id="PS00149">
    <property type="entry name" value="SULFATASE_2"/>
    <property type="match status" value="1"/>
</dbReference>
<dbReference type="InterPro" id="IPR017850">
    <property type="entry name" value="Alkaline_phosphatase_core_sf"/>
</dbReference>
<evidence type="ECO:0000313" key="9">
    <source>
        <dbReference type="Proteomes" id="UP000320496"/>
    </source>
</evidence>
<feature type="region of interest" description="Disordered" evidence="5">
    <location>
        <begin position="229"/>
        <end position="252"/>
    </location>
</feature>
<name>A0A517ZAV5_9PLAN</name>
<dbReference type="InterPro" id="IPR000917">
    <property type="entry name" value="Sulfatase_N"/>
</dbReference>
<accession>A0A517ZAV5</accession>
<evidence type="ECO:0000259" key="7">
    <source>
        <dbReference type="Pfam" id="PF00884"/>
    </source>
</evidence>
<evidence type="ECO:0000256" key="6">
    <source>
        <dbReference type="SAM" id="SignalP"/>
    </source>
</evidence>
<gene>
    <name evidence="8" type="ORF">Mal4_39060</name>
</gene>
<protein>
    <submittedName>
        <fullName evidence="8">Arylsulfatase</fullName>
        <ecNumber evidence="8">3.1.6.1</ecNumber>
    </submittedName>
</protein>
<dbReference type="PANTHER" id="PTHR43108:SF8">
    <property type="entry name" value="SD21168P"/>
    <property type="match status" value="1"/>
</dbReference>
<dbReference type="GO" id="GO:0004065">
    <property type="term" value="F:arylsulfatase activity"/>
    <property type="evidence" value="ECO:0007669"/>
    <property type="project" value="UniProtKB-EC"/>
</dbReference>